<reference evidence="1" key="1">
    <citation type="journal article" date="2020" name="mSystems">
        <title>Genome- and Community-Level Interaction Insights into Carbon Utilization and Element Cycling Functions of Hydrothermarchaeota in Hydrothermal Sediment.</title>
        <authorList>
            <person name="Zhou Z."/>
            <person name="Liu Y."/>
            <person name="Xu W."/>
            <person name="Pan J."/>
            <person name="Luo Z.H."/>
            <person name="Li M."/>
        </authorList>
    </citation>
    <scope>NUCLEOTIDE SEQUENCE [LARGE SCALE GENOMIC DNA]</scope>
    <source>
        <strain evidence="1">SpSt-732</strain>
    </source>
</reference>
<sequence>MTYALVGLFKGDRFSYGRALVSQKHLLSFVSSRIGYELSCRERLEKLFAVDVQGVGRVFVDSICAVDRAVIGGGVIEKTAVFYIVDEPFLRRLECDLVIGLDVISWWGLVVDTVGRGVYSVLAKPVTVRY</sequence>
<organism evidence="1">
    <name type="scientific">Ignisphaera aggregans</name>
    <dbReference type="NCBI Taxonomy" id="334771"/>
    <lineage>
        <taxon>Archaea</taxon>
        <taxon>Thermoproteota</taxon>
        <taxon>Thermoprotei</taxon>
        <taxon>Desulfurococcales</taxon>
        <taxon>Desulfurococcaceae</taxon>
        <taxon>Ignisphaera</taxon>
    </lineage>
</organism>
<proteinExistence type="predicted"/>
<name>A0A7C4FHT8_9CREN</name>
<gene>
    <name evidence="1" type="ORF">ENV14_07185</name>
</gene>
<comment type="caution">
    <text evidence="1">The sequence shown here is derived from an EMBL/GenBank/DDBJ whole genome shotgun (WGS) entry which is preliminary data.</text>
</comment>
<evidence type="ECO:0000313" key="1">
    <source>
        <dbReference type="EMBL" id="HGI88149.1"/>
    </source>
</evidence>
<protein>
    <submittedName>
        <fullName evidence="1">Uncharacterized protein</fullName>
    </submittedName>
</protein>
<accession>A0A7C4FHT8</accession>
<dbReference type="EMBL" id="DTFF01000063">
    <property type="protein sequence ID" value="HGI88149.1"/>
    <property type="molecule type" value="Genomic_DNA"/>
</dbReference>
<dbReference type="AlphaFoldDB" id="A0A7C4FHT8"/>